<comment type="caution">
    <text evidence="4">The sequence shown here is derived from an EMBL/GenBank/DDBJ whole genome shotgun (WGS) entry which is preliminary data.</text>
</comment>
<dbReference type="SMART" id="SM00698">
    <property type="entry name" value="MORN"/>
    <property type="match status" value="6"/>
</dbReference>
<dbReference type="Gene3D" id="2.20.110.10">
    <property type="entry name" value="Histone H3 K4-specific methyltransferase SET7/9 N-terminal domain"/>
    <property type="match status" value="3"/>
</dbReference>
<dbReference type="InterPro" id="IPR037516">
    <property type="entry name" value="Tripartite_DENN"/>
</dbReference>
<dbReference type="PANTHER" id="PTHR31017:SF1">
    <property type="entry name" value="LATE SECRETORY PATHWAY PROTEIN AVL9 HOMOLOG"/>
    <property type="match status" value="1"/>
</dbReference>
<evidence type="ECO:0000259" key="3">
    <source>
        <dbReference type="PROSITE" id="PS50211"/>
    </source>
</evidence>
<keyword evidence="1" id="KW-0677">Repeat</keyword>
<comment type="similarity">
    <text evidence="2">Belongs to the AVL9 family.</text>
</comment>
<dbReference type="InterPro" id="IPR003409">
    <property type="entry name" value="MORN"/>
</dbReference>
<accession>A0AAU9J7Q7</accession>
<keyword evidence="5" id="KW-1185">Reference proteome</keyword>
<evidence type="ECO:0000313" key="4">
    <source>
        <dbReference type="EMBL" id="CAG9321225.1"/>
    </source>
</evidence>
<dbReference type="PROSITE" id="PS50211">
    <property type="entry name" value="DENN"/>
    <property type="match status" value="1"/>
</dbReference>
<dbReference type="Proteomes" id="UP001162131">
    <property type="component" value="Unassembled WGS sequence"/>
</dbReference>
<dbReference type="PANTHER" id="PTHR31017">
    <property type="entry name" value="LATE SECRETORY PATHWAY PROTEIN AVL9-RELATED"/>
    <property type="match status" value="1"/>
</dbReference>
<evidence type="ECO:0000313" key="5">
    <source>
        <dbReference type="Proteomes" id="UP001162131"/>
    </source>
</evidence>
<dbReference type="AlphaFoldDB" id="A0AAU9J7Q7"/>
<evidence type="ECO:0000256" key="2">
    <source>
        <dbReference type="ARBA" id="ARBA00038178"/>
    </source>
</evidence>
<name>A0AAU9J7Q7_9CILI</name>
<feature type="domain" description="UDENN" evidence="3">
    <location>
        <begin position="51"/>
        <end position="453"/>
    </location>
</feature>
<gene>
    <name evidence="4" type="ORF">BSTOLATCC_MIC28512</name>
</gene>
<organism evidence="4 5">
    <name type="scientific">Blepharisma stoltei</name>
    <dbReference type="NCBI Taxonomy" id="1481888"/>
    <lineage>
        <taxon>Eukaryota</taxon>
        <taxon>Sar</taxon>
        <taxon>Alveolata</taxon>
        <taxon>Ciliophora</taxon>
        <taxon>Postciliodesmatophora</taxon>
        <taxon>Heterotrichea</taxon>
        <taxon>Heterotrichida</taxon>
        <taxon>Blepharismidae</taxon>
        <taxon>Blepharisma</taxon>
    </lineage>
</organism>
<dbReference type="Pfam" id="PF02493">
    <property type="entry name" value="MORN"/>
    <property type="match status" value="8"/>
</dbReference>
<reference evidence="4" key="1">
    <citation type="submission" date="2021-09" db="EMBL/GenBank/DDBJ databases">
        <authorList>
            <consortium name="AG Swart"/>
            <person name="Singh M."/>
            <person name="Singh A."/>
            <person name="Seah K."/>
            <person name="Emmerich C."/>
        </authorList>
    </citation>
    <scope>NUCLEOTIDE SEQUENCE</scope>
    <source>
        <strain evidence="4">ATCC30299</strain>
    </source>
</reference>
<dbReference type="GO" id="GO:0005737">
    <property type="term" value="C:cytoplasm"/>
    <property type="evidence" value="ECO:0007669"/>
    <property type="project" value="TreeGrafter"/>
</dbReference>
<dbReference type="InterPro" id="IPR018307">
    <property type="entry name" value="ABL9/DENND6_dom"/>
</dbReference>
<proteinExistence type="inferred from homology"/>
<dbReference type="Pfam" id="PF09794">
    <property type="entry name" value="Avl9"/>
    <property type="match status" value="1"/>
</dbReference>
<protein>
    <recommendedName>
        <fullName evidence="3">UDENN domain-containing protein</fullName>
    </recommendedName>
</protein>
<dbReference type="EMBL" id="CAJZBQ010000028">
    <property type="protein sequence ID" value="CAG9321225.1"/>
    <property type="molecule type" value="Genomic_DNA"/>
</dbReference>
<dbReference type="SUPFAM" id="SSF82185">
    <property type="entry name" value="Histone H3 K4-specific methyltransferase SET7/9 N-terminal domain"/>
    <property type="match status" value="2"/>
</dbReference>
<sequence length="750" mass="85318">MKSKLKTLLRKGNILAPPDVTNLKEFLNKLSEQVSPSSVSHIEASSEGPVHSIILIGFHHKKGSIVEYKYPSEKEESDLLPYLALPDCIHNESSDFLYFLVQIGGKLKYCVSCFRQVPNENISADMSRNYVQKALVAISNLPFFGIISSRMQATTHAYFEQKNFENTEIITDIYNSLTSGLESCGVSDLYVGFSARKLIHMFKEKVMMLWKLVLLEGRIVIYSKKPSQLSSAVFALLSLFPGQLCFDADSKIYEKYLKSLKMYGLPLELFNENFVVHPYFSIFQLDALEKPGYLIGCTNQMIVEHPKTQAHAVLNIEENKLDILLPKKSAKCIKLNSHDKTFMKSIIKKVDETWNENEDWFGSDTLVWAGSDDFIRSEFHMYLKNNLANIALLREKLIGDSDLKDIPSLPDFDEPSECEANANILKKPKKKSKYQNLDPRLNKLWKFKKYMKSFRMSFLYRWSSTYNFNQWMKNYPSFLASLSSFSNYTARIKISYENGDVYTGSVLSGKKEDHGILEESNGNRYEGHWISDQRSGMGTYTTQDNQYVYDGEWLDDEKSGNGREIDHGVQYSGGFSKNLYNGYGVYIDPEGNMYDGDWLGGKKSGVGHFKNSIGDSYSGEFCEGEFHGQGQITFANGDVYVGMWKLGKQHGIGELITKGQESFRGEFYEGKLHGRISITKKNGCRVDCNYFEGEMNKGSVEIYYDDGRVYQGSVDEELKPHGKGVMHMPSGIFVAADWEHGDRLISSNDL</sequence>
<dbReference type="InterPro" id="IPR043153">
    <property type="entry name" value="DENN_C"/>
</dbReference>
<dbReference type="Gene3D" id="3.40.50.11500">
    <property type="match status" value="1"/>
</dbReference>
<evidence type="ECO:0000256" key="1">
    <source>
        <dbReference type="ARBA" id="ARBA00022737"/>
    </source>
</evidence>
<dbReference type="InterPro" id="IPR051731">
    <property type="entry name" value="DENND11/AVL9_GEFs"/>
</dbReference>